<gene>
    <name evidence="3" type="ORF">H5V43_19835</name>
    <name evidence="2" type="ORF">SFOMI_4149</name>
</gene>
<evidence type="ECO:0000256" key="1">
    <source>
        <dbReference type="SAM" id="SignalP"/>
    </source>
</evidence>
<feature type="signal peptide" evidence="1">
    <location>
        <begin position="1"/>
        <end position="22"/>
    </location>
</feature>
<reference evidence="5" key="5">
    <citation type="submission" date="2020-08" db="EMBL/GenBank/DDBJ databases">
        <title>Complete genome sequence of Sphingobium barthaii strain KK22, a high-molecular-weight polycyclic aromatic hydrocarbon-degrading soil bacterium.</title>
        <authorList>
            <person name="Mori J.F."/>
            <person name="Kanaly R.A."/>
        </authorList>
    </citation>
    <scope>NUCLEOTIDE SEQUENCE [LARGE SCALE GENOMIC DNA]</scope>
    <source>
        <strain evidence="5">KK22</strain>
    </source>
</reference>
<protein>
    <recommendedName>
        <fullName evidence="6">Spore coat protein U domain-containing protein</fullName>
    </recommendedName>
</protein>
<proteinExistence type="predicted"/>
<name>A0A292ZL08_SPHSA</name>
<dbReference type="RefSeq" id="WP_037482525.1">
    <property type="nucleotide sequence ID" value="NZ_BATN01000036.1"/>
</dbReference>
<keyword evidence="1" id="KW-0732">Signal</keyword>
<reference evidence="2" key="3">
    <citation type="submission" date="2017-10" db="EMBL/GenBank/DDBJ databases">
        <title>Bioaugmenting a lab-scale membrane bioreactor with Sphingobium fuliginis OMI to degrade 4-tert-butylphenol.</title>
        <authorList>
            <person name="Takada K."/>
            <person name="Shiba T."/>
            <person name="Soda S."/>
            <person name="Inoue D."/>
            <person name="Miyake M."/>
            <person name="Eguchi M."/>
            <person name="Ike M."/>
        </authorList>
    </citation>
    <scope>NUCLEOTIDE SEQUENCE</scope>
    <source>
        <strain evidence="2">OMI</strain>
    </source>
</reference>
<reference evidence="3" key="6">
    <citation type="journal article" date="2021" name="Microbiol. Resour. Announc.">
        <title>Complete Genome Sequence of Sphingobium barthaii KK22, a High-Molecular-Weight Polycyclic Aromatic Hydrocarbon-Degrading Soil Bacterium.</title>
        <authorList>
            <person name="Mori J.F."/>
            <person name="Kanaly R.A."/>
        </authorList>
    </citation>
    <scope>NUCLEOTIDE SEQUENCE</scope>
    <source>
        <strain evidence="3">KK22</strain>
    </source>
</reference>
<dbReference type="Proteomes" id="UP000221538">
    <property type="component" value="Unassembled WGS sequence"/>
</dbReference>
<dbReference type="KEGG" id="sbar:H5V43_19835"/>
<evidence type="ECO:0000313" key="3">
    <source>
        <dbReference type="EMBL" id="QOT73474.1"/>
    </source>
</evidence>
<dbReference type="EMBL" id="BEWI01000032">
    <property type="protein sequence ID" value="GAY23571.1"/>
    <property type="molecule type" value="Genomic_DNA"/>
</dbReference>
<sequence>MMRRFCRCLGFASLVMPAHAWAECQPSFIEGPREVRLAAGDGMDQRQLTEPFRIMIRNDGDSECRLRLRVTRDLGASDASFPNYTLNGPGGNIAVTSASPADVSSGGGVVILQPHARSPVGYTVNVPVNWGMRSGDYRQQLIFALSEDIGNTPLDTAQVRLKLEIPATARIRFAGVGGEGGAARIDLGELSTTMPTVSQPFAVRVLSTSGYQLRFASQYGGMLRRTDGPDVIPYRLFVDGRAFNMATGDQINVGEHTGSQGDVHAVSITVDPDPTWHAGKYTDRVTVAVTPI</sequence>
<dbReference type="AlphaFoldDB" id="A0A292ZL08"/>
<organism evidence="2 4">
    <name type="scientific">Sphingobium fuliginis (strain ATCC 27551)</name>
    <dbReference type="NCBI Taxonomy" id="336203"/>
    <lineage>
        <taxon>Bacteria</taxon>
        <taxon>Pseudomonadati</taxon>
        <taxon>Pseudomonadota</taxon>
        <taxon>Alphaproteobacteria</taxon>
        <taxon>Sphingomonadales</taxon>
        <taxon>Sphingomonadaceae</taxon>
        <taxon>Sphingobium</taxon>
    </lineage>
</organism>
<dbReference type="EMBL" id="CP060036">
    <property type="protein sequence ID" value="QOT73474.1"/>
    <property type="molecule type" value="Genomic_DNA"/>
</dbReference>
<reference evidence="2" key="4">
    <citation type="submission" date="2017-10" db="EMBL/GenBank/DDBJ databases">
        <authorList>
            <person name="Banno H."/>
            <person name="Chua N.-H."/>
        </authorList>
    </citation>
    <scope>NUCLEOTIDE SEQUENCE</scope>
    <source>
        <strain evidence="2">OMI</strain>
    </source>
</reference>
<evidence type="ECO:0000313" key="4">
    <source>
        <dbReference type="Proteomes" id="UP000221538"/>
    </source>
</evidence>
<feature type="chain" id="PRO_5041164890" description="Spore coat protein U domain-containing protein" evidence="1">
    <location>
        <begin position="23"/>
        <end position="292"/>
    </location>
</feature>
<dbReference type="Proteomes" id="UP000593663">
    <property type="component" value="Chromosome 2"/>
</dbReference>
<evidence type="ECO:0000313" key="2">
    <source>
        <dbReference type="EMBL" id="GAY23571.1"/>
    </source>
</evidence>
<reference evidence="2 4" key="1">
    <citation type="journal article" date="2013" name="Biodegradation">
        <title>Occurrence of 4-tert-butylphenol (4-t-BP) biodegradation in an aquatic sample caused by the presence of Spirodela polyrrhiza and isolation of a 4-t-BP-utilizing bacterium.</title>
        <authorList>
            <person name="Ogata Y."/>
            <person name="Toyama T."/>
            <person name="Yu N."/>
            <person name="Wang X."/>
            <person name="Sei K."/>
            <person name="Ike M."/>
        </authorList>
    </citation>
    <scope>NUCLEOTIDE SEQUENCE [LARGE SCALE GENOMIC DNA]</scope>
    <source>
        <strain evidence="2 4">OMI</strain>
    </source>
</reference>
<evidence type="ECO:0000313" key="5">
    <source>
        <dbReference type="Proteomes" id="UP000593663"/>
    </source>
</evidence>
<reference evidence="2 4" key="2">
    <citation type="journal article" date="2013" name="Environ. Sci. Technol.">
        <title>The 4-tert-butylphenol-utilizing bacterium Sphingobium fuliginis OMI can degrade bisphenols via phenolic ring hydroxylation and meta-cleavage pathway.</title>
        <authorList>
            <person name="Ogata Y."/>
            <person name="Goda S."/>
            <person name="Toyama T."/>
            <person name="Sei K."/>
            <person name="Ike M."/>
        </authorList>
    </citation>
    <scope>NUCLEOTIDE SEQUENCE [LARGE SCALE GENOMIC DNA]</scope>
    <source>
        <strain evidence="2 4">OMI</strain>
    </source>
</reference>
<accession>A0A292ZL08</accession>
<evidence type="ECO:0008006" key="6">
    <source>
        <dbReference type="Google" id="ProtNLM"/>
    </source>
</evidence>